<protein>
    <submittedName>
        <fullName evidence="7">ABC transporter permease</fullName>
    </submittedName>
</protein>
<keyword evidence="3 6" id="KW-0812">Transmembrane</keyword>
<dbReference type="CDD" id="cd06580">
    <property type="entry name" value="TM_PBP1_transp_TpRbsC_like"/>
    <property type="match status" value="1"/>
</dbReference>
<dbReference type="PANTHER" id="PTHR47089:SF1">
    <property type="entry name" value="GUANOSINE ABC TRANSPORTER PERMEASE PROTEIN NUPP"/>
    <property type="match status" value="1"/>
</dbReference>
<dbReference type="PANTHER" id="PTHR47089">
    <property type="entry name" value="ABC TRANSPORTER, PERMEASE PROTEIN"/>
    <property type="match status" value="1"/>
</dbReference>
<keyword evidence="5 6" id="KW-0472">Membrane</keyword>
<accession>A0A6M8HX56</accession>
<feature type="transmembrane region" description="Helical" evidence="6">
    <location>
        <begin position="59"/>
        <end position="77"/>
    </location>
</feature>
<evidence type="ECO:0000256" key="5">
    <source>
        <dbReference type="ARBA" id="ARBA00023136"/>
    </source>
</evidence>
<dbReference type="KEGG" id="lck:HN018_17850"/>
<feature type="transmembrane region" description="Helical" evidence="6">
    <location>
        <begin position="246"/>
        <end position="266"/>
    </location>
</feature>
<keyword evidence="4 6" id="KW-1133">Transmembrane helix</keyword>
<feature type="transmembrane region" description="Helical" evidence="6">
    <location>
        <begin position="12"/>
        <end position="39"/>
    </location>
</feature>
<evidence type="ECO:0000256" key="3">
    <source>
        <dbReference type="ARBA" id="ARBA00022692"/>
    </source>
</evidence>
<evidence type="ECO:0000256" key="2">
    <source>
        <dbReference type="ARBA" id="ARBA00022475"/>
    </source>
</evidence>
<keyword evidence="2" id="KW-1003">Cell membrane</keyword>
<dbReference type="Proteomes" id="UP000500767">
    <property type="component" value="Chromosome"/>
</dbReference>
<dbReference type="Pfam" id="PF02653">
    <property type="entry name" value="BPD_transp_2"/>
    <property type="match status" value="1"/>
</dbReference>
<keyword evidence="8" id="KW-1185">Reference proteome</keyword>
<evidence type="ECO:0000256" key="4">
    <source>
        <dbReference type="ARBA" id="ARBA00022989"/>
    </source>
</evidence>
<feature type="transmembrane region" description="Helical" evidence="6">
    <location>
        <begin position="136"/>
        <end position="157"/>
    </location>
</feature>
<proteinExistence type="predicted"/>
<dbReference type="GO" id="GO:0022857">
    <property type="term" value="F:transmembrane transporter activity"/>
    <property type="evidence" value="ECO:0007669"/>
    <property type="project" value="InterPro"/>
</dbReference>
<evidence type="ECO:0000256" key="6">
    <source>
        <dbReference type="SAM" id="Phobius"/>
    </source>
</evidence>
<reference evidence="7 8" key="1">
    <citation type="journal article" date="2014" name="World J. Microbiol. Biotechnol.">
        <title>Biodiversity and physiological characteristics of Antarctic and Arctic lichens-associated bacteria.</title>
        <authorList>
            <person name="Lee Y.M."/>
            <person name="Kim E.H."/>
            <person name="Lee H.K."/>
            <person name="Hong S.G."/>
        </authorList>
    </citation>
    <scope>NUCLEOTIDE SEQUENCE [LARGE SCALE GENOMIC DNA]</scope>
    <source>
        <strain evidence="7 8">PAMC 26569</strain>
    </source>
</reference>
<feature type="transmembrane region" description="Helical" evidence="6">
    <location>
        <begin position="317"/>
        <end position="335"/>
    </location>
</feature>
<feature type="transmembrane region" description="Helical" evidence="6">
    <location>
        <begin position="84"/>
        <end position="103"/>
    </location>
</feature>
<dbReference type="AlphaFoldDB" id="A0A6M8HX56"/>
<feature type="transmembrane region" description="Helical" evidence="6">
    <location>
        <begin position="194"/>
        <end position="213"/>
    </location>
</feature>
<comment type="subcellular location">
    <subcellularLocation>
        <location evidence="1">Cell membrane</location>
        <topology evidence="1">Multi-pass membrane protein</topology>
    </subcellularLocation>
</comment>
<name>A0A6M8HX56_9PROT</name>
<evidence type="ECO:0000313" key="8">
    <source>
        <dbReference type="Proteomes" id="UP000500767"/>
    </source>
</evidence>
<dbReference type="EMBL" id="CP053708">
    <property type="protein sequence ID" value="QKE92775.1"/>
    <property type="molecule type" value="Genomic_DNA"/>
</dbReference>
<organism evidence="7 8">
    <name type="scientific">Lichenicola cladoniae</name>
    <dbReference type="NCBI Taxonomy" id="1484109"/>
    <lineage>
        <taxon>Bacteria</taxon>
        <taxon>Pseudomonadati</taxon>
        <taxon>Pseudomonadota</taxon>
        <taxon>Alphaproteobacteria</taxon>
        <taxon>Acetobacterales</taxon>
        <taxon>Acetobacteraceae</taxon>
        <taxon>Lichenicola</taxon>
    </lineage>
</organism>
<evidence type="ECO:0000313" key="7">
    <source>
        <dbReference type="EMBL" id="QKE92775.1"/>
    </source>
</evidence>
<feature type="transmembrane region" description="Helical" evidence="6">
    <location>
        <begin position="109"/>
        <end position="129"/>
    </location>
</feature>
<dbReference type="InterPro" id="IPR001851">
    <property type="entry name" value="ABC_transp_permease"/>
</dbReference>
<gene>
    <name evidence="7" type="ORF">HN018_17850</name>
</gene>
<feature type="transmembrane region" description="Helical" evidence="6">
    <location>
        <begin position="278"/>
        <end position="305"/>
    </location>
</feature>
<sequence length="361" mass="37477">MQRVPSISGSLRVGAYLASGLAAVLVAGLLLSLLGLHPLALGGQVLHQSLGSRYGFEDLLLLASPLVMCGLSVALMLRVGLWNIGADGQFFVGAICAAGVGLYGPHWPLLPMLVLMGIAAALGGAAWIAVPALARLTLGTSEIITTLLLNFVARLLVDYLATGPWRDQHSSVTAQSPRIPYAIPKLPHDWHLGGVHWGIAVSVALAVVTALAFRFTRWGYELRICGANRNAAAYAGMRVRRRLLEAMLIGGAIAGIGGMLELAGTVHRLQSGLSNSYGYVGIIVAVLAASSPVGAIVTGLLMALVLNAGTVLQTHGIPASASVALTGLILMFAAIGERLAHYRVVVLHPRAPAPLSARTAA</sequence>
<dbReference type="GO" id="GO:0005886">
    <property type="term" value="C:plasma membrane"/>
    <property type="evidence" value="ECO:0007669"/>
    <property type="project" value="UniProtKB-SubCell"/>
</dbReference>
<evidence type="ECO:0000256" key="1">
    <source>
        <dbReference type="ARBA" id="ARBA00004651"/>
    </source>
</evidence>